<dbReference type="InterPro" id="IPR020084">
    <property type="entry name" value="NUDIX_hydrolase_CS"/>
</dbReference>
<evidence type="ECO:0000256" key="2">
    <source>
        <dbReference type="ARBA" id="ARBA00022801"/>
    </source>
</evidence>
<proteinExistence type="inferred from homology"/>
<dbReference type="Pfam" id="PF00293">
    <property type="entry name" value="NUDIX"/>
    <property type="match status" value="1"/>
</dbReference>
<dbReference type="RefSeq" id="WP_125655467.1">
    <property type="nucleotide sequence ID" value="NZ_AP019308.1"/>
</dbReference>
<evidence type="ECO:0000313" key="4">
    <source>
        <dbReference type="EMBL" id="BBH20431.1"/>
    </source>
</evidence>
<dbReference type="InterPro" id="IPR000086">
    <property type="entry name" value="NUDIX_hydrolase_dom"/>
</dbReference>
<dbReference type="EMBL" id="AP019308">
    <property type="protein sequence ID" value="BBH20431.1"/>
    <property type="molecule type" value="Genomic_DNA"/>
</dbReference>
<comment type="cofactor">
    <cofactor evidence="1">
        <name>Mg(2+)</name>
        <dbReference type="ChEBI" id="CHEBI:18420"/>
    </cofactor>
</comment>
<dbReference type="KEGG" id="pbk:Back11_17760"/>
<dbReference type="Proteomes" id="UP000275368">
    <property type="component" value="Chromosome"/>
</dbReference>
<dbReference type="SUPFAM" id="SSF55811">
    <property type="entry name" value="Nudix"/>
    <property type="match status" value="1"/>
</dbReference>
<dbReference type="PROSITE" id="PS00893">
    <property type="entry name" value="NUDIX_BOX"/>
    <property type="match status" value="1"/>
</dbReference>
<dbReference type="CDD" id="cd04677">
    <property type="entry name" value="NUDIX_Hydrolase"/>
    <property type="match status" value="1"/>
</dbReference>
<evidence type="ECO:0000256" key="1">
    <source>
        <dbReference type="ARBA" id="ARBA00001946"/>
    </source>
</evidence>
<accession>A0A3G9J3Q4</accession>
<dbReference type="GO" id="GO:0016787">
    <property type="term" value="F:hydrolase activity"/>
    <property type="evidence" value="ECO:0007669"/>
    <property type="project" value="UniProtKB-KW"/>
</dbReference>
<dbReference type="PANTHER" id="PTHR43046">
    <property type="entry name" value="GDP-MANNOSE MANNOSYL HYDROLASE"/>
    <property type="match status" value="1"/>
</dbReference>
<dbReference type="PROSITE" id="PS51462">
    <property type="entry name" value="NUDIX"/>
    <property type="match status" value="1"/>
</dbReference>
<dbReference type="PANTHER" id="PTHR43046:SF2">
    <property type="entry name" value="8-OXO-DGTP DIPHOSPHATASE-RELATED"/>
    <property type="match status" value="1"/>
</dbReference>
<keyword evidence="5" id="KW-1185">Reference proteome</keyword>
<evidence type="ECO:0000256" key="3">
    <source>
        <dbReference type="RuleBase" id="RU003476"/>
    </source>
</evidence>
<evidence type="ECO:0000313" key="5">
    <source>
        <dbReference type="Proteomes" id="UP000275368"/>
    </source>
</evidence>
<organism evidence="4 5">
    <name type="scientific">Paenibacillus baekrokdamisoli</name>
    <dbReference type="NCBI Taxonomy" id="1712516"/>
    <lineage>
        <taxon>Bacteria</taxon>
        <taxon>Bacillati</taxon>
        <taxon>Bacillota</taxon>
        <taxon>Bacilli</taxon>
        <taxon>Bacillales</taxon>
        <taxon>Paenibacillaceae</taxon>
        <taxon>Paenibacillus</taxon>
    </lineage>
</organism>
<dbReference type="PRINTS" id="PR00502">
    <property type="entry name" value="NUDIXFAMILY"/>
</dbReference>
<dbReference type="InterPro" id="IPR020476">
    <property type="entry name" value="Nudix_hydrolase"/>
</dbReference>
<name>A0A3G9J3Q4_9BACL</name>
<dbReference type="AlphaFoldDB" id="A0A3G9J3Q4"/>
<dbReference type="OrthoDB" id="9787476at2"/>
<reference evidence="4 5" key="1">
    <citation type="submission" date="2018-11" db="EMBL/GenBank/DDBJ databases">
        <title>Complete genome sequence of Paenibacillus baekrokdamisoli strain KCTC 33723.</title>
        <authorList>
            <person name="Kang S.W."/>
            <person name="Lee K.C."/>
            <person name="Kim K.K."/>
            <person name="Kim J.S."/>
            <person name="Kim D.S."/>
            <person name="Ko S.H."/>
            <person name="Yang S.H."/>
            <person name="Lee J.S."/>
        </authorList>
    </citation>
    <scope>NUCLEOTIDE SEQUENCE [LARGE SCALE GENOMIC DNA]</scope>
    <source>
        <strain evidence="4 5">KCTC 33723</strain>
    </source>
</reference>
<sequence length="153" mass="17435">MGYIMDLRQIVGTRPLIMTGACVIIIDKQDRILLQLRADNGLWGLPGGSLEPGESMEEVAKRELFEETGLIADEINLLDVFSGKDLYYQYPHGDEVYNVIVAYTCREYQGNINLDEKEVKDIKFFNIQDIPSEISPPDIPIINNFLKKIREVV</sequence>
<dbReference type="InterPro" id="IPR015797">
    <property type="entry name" value="NUDIX_hydrolase-like_dom_sf"/>
</dbReference>
<dbReference type="Gene3D" id="3.90.79.10">
    <property type="entry name" value="Nucleoside Triphosphate Pyrophosphohydrolase"/>
    <property type="match status" value="1"/>
</dbReference>
<gene>
    <name evidence="4" type="ORF">Back11_17760</name>
</gene>
<keyword evidence="2 3" id="KW-0378">Hydrolase</keyword>
<protein>
    <submittedName>
        <fullName evidence="4">DNA mismatch repair protein MutT</fullName>
    </submittedName>
</protein>
<comment type="similarity">
    <text evidence="3">Belongs to the Nudix hydrolase family.</text>
</comment>